<dbReference type="InterPro" id="IPR001753">
    <property type="entry name" value="Enoyl-CoA_hydra/iso"/>
</dbReference>
<evidence type="ECO:0000256" key="1">
    <source>
        <dbReference type="ARBA" id="ARBA00004275"/>
    </source>
</evidence>
<protein>
    <recommendedName>
        <fullName evidence="5">Enoyl-CoA hydratase</fullName>
    </recommendedName>
</protein>
<dbReference type="Gene3D" id="3.90.226.10">
    <property type="entry name" value="2-enoyl-CoA Hydratase, Chain A, domain 1"/>
    <property type="match status" value="1"/>
</dbReference>
<accession>A0A381XSQ7</accession>
<dbReference type="AlphaFoldDB" id="A0A381XSQ7"/>
<sequence length="211" mass="22974">MGDQIIDAFRDANNNNNIVAIAFLGHGKSFCAGADKDYLLGNKKSKSGLKIGEDEFISSFVKELALSNKILIGGIKGACVGIGITMLLPFDIRIAESNSMISFPFTKLGILPGLASSYFLPSLVGLNKAKQLILNNSKLTAHEALSIGLINEVVDEGKVESKIDEYIDLYRTINKDVLFKAKQAFSNDCLEEEVQNAINRETNLSKSLNNK</sequence>
<dbReference type="Pfam" id="PF00378">
    <property type="entry name" value="ECH_1"/>
    <property type="match status" value="1"/>
</dbReference>
<dbReference type="InterPro" id="IPR051053">
    <property type="entry name" value="ECH/Chromodomain_protein"/>
</dbReference>
<reference evidence="4" key="1">
    <citation type="submission" date="2018-05" db="EMBL/GenBank/DDBJ databases">
        <authorList>
            <person name="Lanie J.A."/>
            <person name="Ng W.-L."/>
            <person name="Kazmierczak K.M."/>
            <person name="Andrzejewski T.M."/>
            <person name="Davidsen T.M."/>
            <person name="Wayne K.J."/>
            <person name="Tettelin H."/>
            <person name="Glass J.I."/>
            <person name="Rusch D."/>
            <person name="Podicherti R."/>
            <person name="Tsui H.-C.T."/>
            <person name="Winkler M.E."/>
        </authorList>
    </citation>
    <scope>NUCLEOTIDE SEQUENCE</scope>
</reference>
<proteinExistence type="predicted"/>
<name>A0A381XSQ7_9ZZZZ</name>
<dbReference type="GO" id="GO:0005777">
    <property type="term" value="C:peroxisome"/>
    <property type="evidence" value="ECO:0007669"/>
    <property type="project" value="UniProtKB-SubCell"/>
</dbReference>
<evidence type="ECO:0000313" key="4">
    <source>
        <dbReference type="EMBL" id="SVA67758.1"/>
    </source>
</evidence>
<comment type="subcellular location">
    <subcellularLocation>
        <location evidence="1">Peroxisome</location>
    </subcellularLocation>
</comment>
<dbReference type="CDD" id="cd06558">
    <property type="entry name" value="crotonase-like"/>
    <property type="match status" value="1"/>
</dbReference>
<dbReference type="SUPFAM" id="SSF52096">
    <property type="entry name" value="ClpP/crotonase"/>
    <property type="match status" value="1"/>
</dbReference>
<dbReference type="EMBL" id="UINC01016237">
    <property type="protein sequence ID" value="SVA67758.1"/>
    <property type="molecule type" value="Genomic_DNA"/>
</dbReference>
<evidence type="ECO:0008006" key="5">
    <source>
        <dbReference type="Google" id="ProtNLM"/>
    </source>
</evidence>
<organism evidence="4">
    <name type="scientific">marine metagenome</name>
    <dbReference type="NCBI Taxonomy" id="408172"/>
    <lineage>
        <taxon>unclassified sequences</taxon>
        <taxon>metagenomes</taxon>
        <taxon>ecological metagenomes</taxon>
    </lineage>
</organism>
<gene>
    <name evidence="4" type="ORF">METZ01_LOCUS120612</name>
</gene>
<evidence type="ECO:0000256" key="3">
    <source>
        <dbReference type="ARBA" id="ARBA00023235"/>
    </source>
</evidence>
<keyword evidence="2" id="KW-0576">Peroxisome</keyword>
<keyword evidence="3" id="KW-0413">Isomerase</keyword>
<dbReference type="InterPro" id="IPR029045">
    <property type="entry name" value="ClpP/crotonase-like_dom_sf"/>
</dbReference>
<dbReference type="PANTHER" id="PTHR43684">
    <property type="match status" value="1"/>
</dbReference>
<dbReference type="GO" id="GO:0004165">
    <property type="term" value="F:delta(3)-delta(2)-enoyl-CoA isomerase activity"/>
    <property type="evidence" value="ECO:0007669"/>
    <property type="project" value="UniProtKB-ARBA"/>
</dbReference>
<dbReference type="PANTHER" id="PTHR43684:SF1">
    <property type="entry name" value="ENOYL-COA DELTA ISOMERASE 2"/>
    <property type="match status" value="1"/>
</dbReference>
<evidence type="ECO:0000256" key="2">
    <source>
        <dbReference type="ARBA" id="ARBA00023140"/>
    </source>
</evidence>